<evidence type="ECO:0000313" key="10">
    <source>
        <dbReference type="EMBL" id="PCD37034.1"/>
    </source>
</evidence>
<keyword evidence="4 9" id="KW-0662">Pyridine nucleotide biosynthesis</keyword>
<dbReference type="GO" id="GO:0043420">
    <property type="term" value="P:anthranilate metabolic process"/>
    <property type="evidence" value="ECO:0007669"/>
    <property type="project" value="UniProtKB-UniRule"/>
</dbReference>
<comment type="similarity">
    <text evidence="9">Belongs to the 3-HAO family.</text>
</comment>
<evidence type="ECO:0000256" key="4">
    <source>
        <dbReference type="ARBA" id="ARBA00022642"/>
    </source>
</evidence>
<reference evidence="10 11" key="2">
    <citation type="journal article" date="2017" name="Sci. Rep.">
        <title>A mobile pathogenicity chromosome in Fusarium oxysporum for infection of multiple cucurbit species.</title>
        <authorList>
            <person name="van Dam P."/>
            <person name="Fokkens L."/>
            <person name="Ayukawa Y."/>
            <person name="van der Gragt M."/>
            <person name="Ter Horst A."/>
            <person name="Brankovics B."/>
            <person name="Houterman P.M."/>
            <person name="Arie T."/>
            <person name="Rep M."/>
        </authorList>
    </citation>
    <scope>NUCLEOTIDE SEQUENCE [LARGE SCALE GENOMIC DNA]</scope>
    <source>
        <strain evidence="10 11">Forc016</strain>
    </source>
</reference>
<dbReference type="EMBL" id="MABQ02000004">
    <property type="protein sequence ID" value="PCD37034.1"/>
    <property type="molecule type" value="Genomic_DNA"/>
</dbReference>
<comment type="function">
    <text evidence="2 9">Catalyzes the oxidative ring opening of 3-hydroxyanthranilate to 2-amino-3-carboxymuconate semialdehyde, which spontaneously cyclizes to quinolinate.</text>
</comment>
<dbReference type="Proteomes" id="UP000219602">
    <property type="component" value="Chromosome 5"/>
</dbReference>
<evidence type="ECO:0000256" key="5">
    <source>
        <dbReference type="ARBA" id="ARBA00022723"/>
    </source>
</evidence>
<evidence type="ECO:0000256" key="3">
    <source>
        <dbReference type="ARBA" id="ARBA00022490"/>
    </source>
</evidence>
<organism evidence="10 11">
    <name type="scientific">Fusarium oxysporum f. sp. radicis-cucumerinum</name>
    <dbReference type="NCBI Taxonomy" id="327505"/>
    <lineage>
        <taxon>Eukaryota</taxon>
        <taxon>Fungi</taxon>
        <taxon>Dikarya</taxon>
        <taxon>Ascomycota</taxon>
        <taxon>Pezizomycotina</taxon>
        <taxon>Sordariomycetes</taxon>
        <taxon>Hypocreomycetidae</taxon>
        <taxon>Hypocreales</taxon>
        <taxon>Nectriaceae</taxon>
        <taxon>Fusarium</taxon>
        <taxon>Fusarium oxysporum species complex</taxon>
    </lineage>
</organism>
<dbReference type="PANTHER" id="PTHR15497:SF3">
    <property type="entry name" value="3-HYDROXYANTHRANILATE 3,4-DIOXYGENASE 2"/>
    <property type="match status" value="1"/>
</dbReference>
<evidence type="ECO:0000313" key="11">
    <source>
        <dbReference type="Proteomes" id="UP000219602"/>
    </source>
</evidence>
<dbReference type="InterPro" id="IPR014710">
    <property type="entry name" value="RmlC-like_jellyroll"/>
</dbReference>
<keyword evidence="8" id="KW-0408">Iron</keyword>
<gene>
    <name evidence="9" type="primary">BNA1</name>
    <name evidence="10" type="ORF">AU210_005540</name>
</gene>
<comment type="cofactor">
    <cofactor evidence="1">
        <name>Fe(2+)</name>
        <dbReference type="ChEBI" id="CHEBI:29033"/>
    </cofactor>
</comment>
<evidence type="ECO:0000256" key="9">
    <source>
        <dbReference type="HAMAP-Rule" id="MF_03019"/>
    </source>
</evidence>
<dbReference type="GO" id="GO:0000334">
    <property type="term" value="F:3-hydroxyanthranilate 3,4-dioxygenase activity"/>
    <property type="evidence" value="ECO:0007669"/>
    <property type="project" value="UniProtKB-UniRule"/>
</dbReference>
<proteinExistence type="inferred from homology"/>
<comment type="catalytic activity">
    <reaction evidence="9">
        <text>3-hydroxyanthranilate + O2 = (2Z,4Z)-2-amino-3-carboxymuconate 6-semialdehyde</text>
        <dbReference type="Rhea" id="RHEA:17953"/>
        <dbReference type="ChEBI" id="CHEBI:15379"/>
        <dbReference type="ChEBI" id="CHEBI:36559"/>
        <dbReference type="ChEBI" id="CHEBI:77612"/>
        <dbReference type="EC" id="1.13.11.6"/>
    </reaction>
</comment>
<dbReference type="Pfam" id="PF06052">
    <property type="entry name" value="3-HAO"/>
    <property type="match status" value="1"/>
</dbReference>
<feature type="binding site" evidence="9">
    <location>
        <position position="107"/>
    </location>
    <ligand>
        <name>substrate</name>
    </ligand>
</feature>
<dbReference type="EC" id="1.13.11.6" evidence="9"/>
<feature type="binding site" evidence="9">
    <location>
        <position position="45"/>
    </location>
    <ligand>
        <name>O2</name>
        <dbReference type="ChEBI" id="CHEBI:15379"/>
    </ligand>
</feature>
<dbReference type="CDD" id="cd06123">
    <property type="entry name" value="cupin_HAO"/>
    <property type="match status" value="1"/>
</dbReference>
<dbReference type="UniPathway" id="UPA00253">
    <property type="reaction ID" value="UER00330"/>
</dbReference>
<keyword evidence="7 9" id="KW-0560">Oxidoreductase</keyword>
<name>A0A2H3HDB4_FUSOX</name>
<evidence type="ECO:0000256" key="6">
    <source>
        <dbReference type="ARBA" id="ARBA00022964"/>
    </source>
</evidence>
<keyword evidence="6 9" id="KW-0223">Dioxygenase</keyword>
<evidence type="ECO:0000256" key="7">
    <source>
        <dbReference type="ARBA" id="ARBA00023002"/>
    </source>
</evidence>
<dbReference type="Gene3D" id="2.60.120.10">
    <property type="entry name" value="Jelly Rolls"/>
    <property type="match status" value="1"/>
</dbReference>
<dbReference type="GO" id="GO:0006569">
    <property type="term" value="P:L-tryptophan catabolic process"/>
    <property type="evidence" value="ECO:0007669"/>
    <property type="project" value="UniProtKB-UniRule"/>
</dbReference>
<dbReference type="GO" id="GO:0005737">
    <property type="term" value="C:cytoplasm"/>
    <property type="evidence" value="ECO:0007669"/>
    <property type="project" value="UniProtKB-SubCell"/>
</dbReference>
<dbReference type="InterPro" id="IPR011051">
    <property type="entry name" value="RmlC_Cupin_sf"/>
</dbReference>
<comment type="pathway">
    <text evidence="9">Cofactor biosynthesis; NAD(+) biosynthesis; quinolinate from L-kynurenine: step 3/3.</text>
</comment>
<protein>
    <recommendedName>
        <fullName evidence="9">3-hydroxyanthranilate 3,4-dioxygenase</fullName>
        <ecNumber evidence="9">1.13.11.6</ecNumber>
    </recommendedName>
    <alternativeName>
        <fullName evidence="9">3-hydroxyanthranilate oxygenase</fullName>
        <shortName evidence="9">3-HAO</shortName>
    </alternativeName>
    <alternativeName>
        <fullName evidence="9">3-hydroxyanthranilic acid dioxygenase</fullName>
        <shortName evidence="9">HAD</shortName>
    </alternativeName>
    <alternativeName>
        <fullName evidence="9">Biosynthesis of nicotinic acid protein 1</fullName>
    </alternativeName>
</protein>
<dbReference type="GO" id="GO:0008198">
    <property type="term" value="F:ferrous iron binding"/>
    <property type="evidence" value="ECO:0007669"/>
    <property type="project" value="UniProtKB-UniRule"/>
</dbReference>
<keyword evidence="3 9" id="KW-0963">Cytoplasm</keyword>
<comment type="caution">
    <text evidence="9">Lacks conserved residue(s) required for the propagation of feature annotation.</text>
</comment>
<dbReference type="HAMAP" id="MF_00825">
    <property type="entry name" value="3_HAO"/>
    <property type="match status" value="1"/>
</dbReference>
<reference evidence="10 11" key="1">
    <citation type="journal article" date="2016" name="Environ. Microbiol.">
        <title>Effector profiles distinguish formae speciales of Fusarium oxysporum.</title>
        <authorList>
            <person name="van Dam P."/>
            <person name="Fokkens L."/>
            <person name="Schmidt S.M."/>
            <person name="Linmans J.H."/>
            <person name="Kistler H.C."/>
            <person name="Ma L.J."/>
            <person name="Rep M."/>
        </authorList>
    </citation>
    <scope>NUCLEOTIDE SEQUENCE [LARGE SCALE GENOMIC DNA]</scope>
    <source>
        <strain evidence="10 11">Forc016</strain>
    </source>
</reference>
<dbReference type="PANTHER" id="PTHR15497">
    <property type="entry name" value="3-HYDROXYANTHRANILATE 3,4-DIOXYGENASE"/>
    <property type="match status" value="1"/>
</dbReference>
<keyword evidence="5" id="KW-0479">Metal-binding</keyword>
<evidence type="ECO:0000256" key="2">
    <source>
        <dbReference type="ARBA" id="ARBA00002752"/>
    </source>
</evidence>
<comment type="subcellular location">
    <subcellularLocation>
        <location evidence="9">Cytoplasm</location>
    </subcellularLocation>
</comment>
<dbReference type="NCBIfam" id="TIGR03037">
    <property type="entry name" value="anthran_nbaC"/>
    <property type="match status" value="1"/>
</dbReference>
<dbReference type="InterPro" id="IPR010329">
    <property type="entry name" value="3hydroanth_dOase"/>
</dbReference>
<dbReference type="STRING" id="327505.A0A2H3HDB4"/>
<dbReference type="SUPFAM" id="SSF51182">
    <property type="entry name" value="RmlC-like cupins"/>
    <property type="match status" value="1"/>
</dbReference>
<evidence type="ECO:0000256" key="8">
    <source>
        <dbReference type="ARBA" id="ARBA00023004"/>
    </source>
</evidence>
<feature type="binding site" evidence="9">
    <location>
        <position position="97"/>
    </location>
    <ligand>
        <name>substrate</name>
    </ligand>
</feature>
<accession>A0A2H3HDB4</accession>
<sequence>MARDPLNFPRWLAANSDRMQLPVSNVCLYDGKDFILQVVGGPNTRNDFHVNSTEDWFYQIKGSMLLRLIEDNQIRHVTSREGEMFLVDANTPHSPVRTADPVGLVMEMVRPTDSLDCLRWYCTKGNHVESTLIHEESFYVSNLGKQLIDPIERWRRDGKRRTCPKCGKVEDPQY</sequence>
<evidence type="ECO:0000256" key="1">
    <source>
        <dbReference type="ARBA" id="ARBA00001954"/>
    </source>
</evidence>
<dbReference type="GO" id="GO:0034354">
    <property type="term" value="P:'de novo' NAD+ biosynthetic process from L-tryptophan"/>
    <property type="evidence" value="ECO:0007669"/>
    <property type="project" value="UniProtKB-UniRule"/>
</dbReference>
<dbReference type="GO" id="GO:0019805">
    <property type="term" value="P:quinolinate biosynthetic process"/>
    <property type="evidence" value="ECO:0007669"/>
    <property type="project" value="UniProtKB-UniRule"/>
</dbReference>
<dbReference type="AlphaFoldDB" id="A0A2H3HDB4"/>
<comment type="caution">
    <text evidence="10">The sequence shown here is derived from an EMBL/GenBank/DDBJ whole genome shotgun (WGS) entry which is preliminary data.</text>
</comment>